<reference evidence="1 2" key="2">
    <citation type="submission" date="2017-02" db="EMBL/GenBank/DDBJ databases">
        <title>A genome survey and senescence transcriptome analysis in Lentinula edodes.</title>
        <authorList>
            <person name="Sakamoto Y."/>
            <person name="Nakade K."/>
            <person name="Sato S."/>
            <person name="Yoshida Y."/>
            <person name="Miyazaki K."/>
            <person name="Natsume S."/>
            <person name="Konno N."/>
        </authorList>
    </citation>
    <scope>NUCLEOTIDE SEQUENCE [LARGE SCALE GENOMIC DNA]</scope>
    <source>
        <strain evidence="1 2">NBRC 111202</strain>
    </source>
</reference>
<dbReference type="AlphaFoldDB" id="A0A1Q3EST7"/>
<proteinExistence type="predicted"/>
<name>A0A1Q3EST7_LENED</name>
<evidence type="ECO:0000313" key="1">
    <source>
        <dbReference type="EMBL" id="GAW10248.1"/>
    </source>
</evidence>
<gene>
    <name evidence="1" type="ORF">LENED_012492</name>
</gene>
<evidence type="ECO:0000313" key="2">
    <source>
        <dbReference type="Proteomes" id="UP000188533"/>
    </source>
</evidence>
<dbReference type="Proteomes" id="UP000188533">
    <property type="component" value="Unassembled WGS sequence"/>
</dbReference>
<accession>A0A1Q3EST7</accession>
<sequence length="154" mass="17876">MRRRTGQSVLLRIEWIQQRKPAPAMTRSNNLLCAADFTPRLLEGVFYTTLPYDYLALQMVLSHEKSGKWNTILRCWWFAHSQSKRPKDYFTCNTCIGDIPGCIQVLALSWILSVFNITQVLGNFISYFHLPSICVPKFKPNRRDDGRLLNGEHL</sequence>
<protein>
    <submittedName>
        <fullName evidence="1">Uncharacterized protein</fullName>
    </submittedName>
</protein>
<organism evidence="1 2">
    <name type="scientific">Lentinula edodes</name>
    <name type="common">Shiitake mushroom</name>
    <name type="synonym">Lentinus edodes</name>
    <dbReference type="NCBI Taxonomy" id="5353"/>
    <lineage>
        <taxon>Eukaryota</taxon>
        <taxon>Fungi</taxon>
        <taxon>Dikarya</taxon>
        <taxon>Basidiomycota</taxon>
        <taxon>Agaricomycotina</taxon>
        <taxon>Agaricomycetes</taxon>
        <taxon>Agaricomycetidae</taxon>
        <taxon>Agaricales</taxon>
        <taxon>Marasmiineae</taxon>
        <taxon>Omphalotaceae</taxon>
        <taxon>Lentinula</taxon>
    </lineage>
</organism>
<comment type="caution">
    <text evidence="1">The sequence shown here is derived from an EMBL/GenBank/DDBJ whole genome shotgun (WGS) entry which is preliminary data.</text>
</comment>
<reference evidence="1 2" key="1">
    <citation type="submission" date="2016-08" db="EMBL/GenBank/DDBJ databases">
        <authorList>
            <consortium name="Lentinula edodes genome sequencing consortium"/>
            <person name="Sakamoto Y."/>
            <person name="Nakade K."/>
            <person name="Sato S."/>
            <person name="Yoshida Y."/>
            <person name="Miyazaki K."/>
            <person name="Natsume S."/>
            <person name="Konno N."/>
        </authorList>
    </citation>
    <scope>NUCLEOTIDE SEQUENCE [LARGE SCALE GENOMIC DNA]</scope>
    <source>
        <strain evidence="1 2">NBRC 111202</strain>
    </source>
</reference>
<dbReference type="EMBL" id="BDGU01001618">
    <property type="protein sequence ID" value="GAW10248.1"/>
    <property type="molecule type" value="Genomic_DNA"/>
</dbReference>
<keyword evidence="2" id="KW-1185">Reference proteome</keyword>